<protein>
    <recommendedName>
        <fullName evidence="3">Recombinase domain-containing protein</fullName>
    </recommendedName>
</protein>
<gene>
    <name evidence="4" type="ORF">GPA27_15645</name>
</gene>
<evidence type="ECO:0000256" key="2">
    <source>
        <dbReference type="ARBA" id="ARBA00023172"/>
    </source>
</evidence>
<accession>A0ABX1NHP6</accession>
<proteinExistence type="predicted"/>
<dbReference type="PROSITE" id="PS51737">
    <property type="entry name" value="RECOMBINASE_DNA_BIND"/>
    <property type="match status" value="1"/>
</dbReference>
<comment type="caution">
    <text evidence="4">The sequence shown here is derived from an EMBL/GenBank/DDBJ whole genome shotgun (WGS) entry which is preliminary data.</text>
</comment>
<keyword evidence="2" id="KW-0233">DNA recombination</keyword>
<keyword evidence="1" id="KW-0238">DNA-binding</keyword>
<name>A0ABX1NHP6_9RHOO</name>
<feature type="domain" description="Recombinase" evidence="3">
    <location>
        <begin position="71"/>
        <end position="206"/>
    </location>
</feature>
<dbReference type="InterPro" id="IPR050639">
    <property type="entry name" value="SSR_resolvase"/>
</dbReference>
<dbReference type="Proteomes" id="UP000634522">
    <property type="component" value="Unassembled WGS sequence"/>
</dbReference>
<organism evidence="4 5">
    <name type="scientific">Aromatoleum toluolicum</name>
    <dbReference type="NCBI Taxonomy" id="90060"/>
    <lineage>
        <taxon>Bacteria</taxon>
        <taxon>Pseudomonadati</taxon>
        <taxon>Pseudomonadota</taxon>
        <taxon>Betaproteobacteria</taxon>
        <taxon>Rhodocyclales</taxon>
        <taxon>Rhodocyclaceae</taxon>
        <taxon>Aromatoleum</taxon>
    </lineage>
</organism>
<dbReference type="EMBL" id="WTVS01000032">
    <property type="protein sequence ID" value="NMF98816.1"/>
    <property type="molecule type" value="Genomic_DNA"/>
</dbReference>
<evidence type="ECO:0000256" key="1">
    <source>
        <dbReference type="ARBA" id="ARBA00023125"/>
    </source>
</evidence>
<dbReference type="PANTHER" id="PTHR30461">
    <property type="entry name" value="DNA-INVERTASE FROM LAMBDOID PROPHAGE"/>
    <property type="match status" value="1"/>
</dbReference>
<sequence length="208" mass="23043">MTSRTFAKELAAMFSASGMSVMTPHETDSATKFPEELRRLIADDMARFHSVRIRRGMASQLERGYMVSAIAFGYRAERTVLQGGRDVGTVWTVCEAEAVLIREMYARREAGESLRNLAGRLNEAGISPPGGGRGWYASTVARILSNPIYRGWFFPGRHVAKVATSNRDQACLHRSGFAREALRIVGDVQWFAVQEPIAVVVGSDETRD</sequence>
<evidence type="ECO:0000259" key="3">
    <source>
        <dbReference type="PROSITE" id="PS51737"/>
    </source>
</evidence>
<evidence type="ECO:0000313" key="5">
    <source>
        <dbReference type="Proteomes" id="UP000634522"/>
    </source>
</evidence>
<reference evidence="4 5" key="1">
    <citation type="submission" date="2019-12" db="EMBL/GenBank/DDBJ databases">
        <title>Comparative genomics gives insights into the taxonomy of the Azoarcus-Aromatoleum group and reveals separate origins of nif in the plant-associated Azoarcus and non-plant-associated Aromatoleum sub-groups.</title>
        <authorList>
            <person name="Lafos M."/>
            <person name="Maluk M."/>
            <person name="Batista M."/>
            <person name="Junghare M."/>
            <person name="Carmona M."/>
            <person name="Faoro H."/>
            <person name="Cruz L.M."/>
            <person name="Battistoni F."/>
            <person name="De Souza E."/>
            <person name="Pedrosa F."/>
            <person name="Chen W.-M."/>
            <person name="Poole P.S."/>
            <person name="Dixon R.A."/>
            <person name="James E.K."/>
        </authorList>
    </citation>
    <scope>NUCLEOTIDE SEQUENCE [LARGE SCALE GENOMIC DNA]</scope>
    <source>
        <strain evidence="4 5">T</strain>
    </source>
</reference>
<dbReference type="PANTHER" id="PTHR30461:SF2">
    <property type="entry name" value="SERINE RECOMBINASE PINE-RELATED"/>
    <property type="match status" value="1"/>
</dbReference>
<dbReference type="RefSeq" id="WP_169141506.1">
    <property type="nucleotide sequence ID" value="NZ_WTVS01000032.1"/>
</dbReference>
<dbReference type="InterPro" id="IPR038109">
    <property type="entry name" value="DNA_bind_recomb_sf"/>
</dbReference>
<keyword evidence="5" id="KW-1185">Reference proteome</keyword>
<dbReference type="Gene3D" id="3.90.1750.20">
    <property type="entry name" value="Putative Large Serine Recombinase, Chain B, Domain 2"/>
    <property type="match status" value="1"/>
</dbReference>
<evidence type="ECO:0000313" key="4">
    <source>
        <dbReference type="EMBL" id="NMF98816.1"/>
    </source>
</evidence>
<dbReference type="Pfam" id="PF07508">
    <property type="entry name" value="Recombinase"/>
    <property type="match status" value="1"/>
</dbReference>
<dbReference type="InterPro" id="IPR011109">
    <property type="entry name" value="DNA_bind_recombinase_dom"/>
</dbReference>